<evidence type="ECO:0000313" key="3">
    <source>
        <dbReference type="Proteomes" id="UP001151760"/>
    </source>
</evidence>
<evidence type="ECO:0000256" key="1">
    <source>
        <dbReference type="SAM" id="Coils"/>
    </source>
</evidence>
<keyword evidence="1" id="KW-0175">Coiled coil</keyword>
<reference evidence="2" key="1">
    <citation type="journal article" date="2022" name="Int. J. Mol. Sci.">
        <title>Draft Genome of Tanacetum Coccineum: Genomic Comparison of Closely Related Tanacetum-Family Plants.</title>
        <authorList>
            <person name="Yamashiro T."/>
            <person name="Shiraishi A."/>
            <person name="Nakayama K."/>
            <person name="Satake H."/>
        </authorList>
    </citation>
    <scope>NUCLEOTIDE SEQUENCE</scope>
</reference>
<accession>A0ABQ5CCC5</accession>
<proteinExistence type="predicted"/>
<comment type="caution">
    <text evidence="2">The sequence shown here is derived from an EMBL/GenBank/DDBJ whole genome shotgun (WGS) entry which is preliminary data.</text>
</comment>
<reference evidence="2" key="2">
    <citation type="submission" date="2022-01" db="EMBL/GenBank/DDBJ databases">
        <authorList>
            <person name="Yamashiro T."/>
            <person name="Shiraishi A."/>
            <person name="Satake H."/>
            <person name="Nakayama K."/>
        </authorList>
    </citation>
    <scope>NUCLEOTIDE SEQUENCE</scope>
</reference>
<dbReference type="EMBL" id="BQNB010014158">
    <property type="protein sequence ID" value="GJT24726.1"/>
    <property type="molecule type" value="Genomic_DNA"/>
</dbReference>
<dbReference type="Proteomes" id="UP001151760">
    <property type="component" value="Unassembled WGS sequence"/>
</dbReference>
<evidence type="ECO:0000313" key="2">
    <source>
        <dbReference type="EMBL" id="GJT24726.1"/>
    </source>
</evidence>
<sequence length="123" mass="13576">MTTPIIDITVSQPVPTAVQAPLPTLTATATATTTTITTTLPPIPPQPQQGSSDSILIQRIIELEQHMADMVEANQALEERLDKQGSRFYKLKNLNIPYQVSKAVDEIVTDVVDWDIQAPLRDR</sequence>
<organism evidence="2 3">
    <name type="scientific">Tanacetum coccineum</name>
    <dbReference type="NCBI Taxonomy" id="301880"/>
    <lineage>
        <taxon>Eukaryota</taxon>
        <taxon>Viridiplantae</taxon>
        <taxon>Streptophyta</taxon>
        <taxon>Embryophyta</taxon>
        <taxon>Tracheophyta</taxon>
        <taxon>Spermatophyta</taxon>
        <taxon>Magnoliopsida</taxon>
        <taxon>eudicotyledons</taxon>
        <taxon>Gunneridae</taxon>
        <taxon>Pentapetalae</taxon>
        <taxon>asterids</taxon>
        <taxon>campanulids</taxon>
        <taxon>Asterales</taxon>
        <taxon>Asteraceae</taxon>
        <taxon>Asteroideae</taxon>
        <taxon>Anthemideae</taxon>
        <taxon>Anthemidinae</taxon>
        <taxon>Tanacetum</taxon>
    </lineage>
</organism>
<protein>
    <submittedName>
        <fullName evidence="2">Uncharacterized protein</fullName>
    </submittedName>
</protein>
<keyword evidence="3" id="KW-1185">Reference proteome</keyword>
<feature type="coiled-coil region" evidence="1">
    <location>
        <begin position="60"/>
        <end position="87"/>
    </location>
</feature>
<gene>
    <name evidence="2" type="ORF">Tco_0894663</name>
</gene>
<name>A0ABQ5CCC5_9ASTR</name>